<gene>
    <name evidence="2" type="ORF">IAR55_006111</name>
</gene>
<evidence type="ECO:0000313" key="2">
    <source>
        <dbReference type="EMBL" id="KAK8845398.1"/>
    </source>
</evidence>
<sequence length="339" mass="34907">MTTLVDIPSAAAFHLPTPTSDPLPLSAGDLTLTLIPANPPTHPSQTLTLTVGSSSFPLLPISPVQRVEAKDEHPSYVFSPVPADGGDPIGQVKIRMKHSTSQGEWEATEALCRKFEEALKAQKVWDHKTLFVDDEYETGGASGSNKGWGESIAGAVMGASHAIADRLNAYTDRHVATTNPEHPAPPTSNVADKAHSLETTTSSLADTAESGAQKVGSMIHEGGKKLGGYLPDSIAKSAEPVPEGDKSDFRKMAEGGWEQVTIAAKGIASAATTVGGAVSVSAHKAVEHNFGKEAEGVAQDIGQAGANVGSTGLSAVKATSVIVQGTNATTGAMASKDQA</sequence>
<proteinExistence type="predicted"/>
<keyword evidence="3" id="KW-1185">Reference proteome</keyword>
<dbReference type="Proteomes" id="UP001388673">
    <property type="component" value="Unassembled WGS sequence"/>
</dbReference>
<dbReference type="EMBL" id="JBCAWK010000012">
    <property type="protein sequence ID" value="KAK8845398.1"/>
    <property type="molecule type" value="Genomic_DNA"/>
</dbReference>
<feature type="domain" description="Senescence" evidence="1">
    <location>
        <begin position="149"/>
        <end position="318"/>
    </location>
</feature>
<dbReference type="RefSeq" id="XP_066800206.1">
    <property type="nucleotide sequence ID" value="XM_066949198.1"/>
</dbReference>
<dbReference type="AlphaFoldDB" id="A0AAW0YS06"/>
<dbReference type="GeneID" id="92183369"/>
<evidence type="ECO:0000259" key="1">
    <source>
        <dbReference type="Pfam" id="PF06911"/>
    </source>
</evidence>
<dbReference type="Pfam" id="PF06911">
    <property type="entry name" value="Senescence"/>
    <property type="match status" value="1"/>
</dbReference>
<dbReference type="InterPro" id="IPR009686">
    <property type="entry name" value="Senescence/spartin_C"/>
</dbReference>
<organism evidence="2 3">
    <name type="scientific">Kwoniella newhampshirensis</name>
    <dbReference type="NCBI Taxonomy" id="1651941"/>
    <lineage>
        <taxon>Eukaryota</taxon>
        <taxon>Fungi</taxon>
        <taxon>Dikarya</taxon>
        <taxon>Basidiomycota</taxon>
        <taxon>Agaricomycotina</taxon>
        <taxon>Tremellomycetes</taxon>
        <taxon>Tremellales</taxon>
        <taxon>Cryptococcaceae</taxon>
        <taxon>Kwoniella</taxon>
    </lineage>
</organism>
<reference evidence="2 3" key="1">
    <citation type="journal article" date="2024" name="bioRxiv">
        <title>Comparative genomics of Cryptococcus and Kwoniella reveals pathogenesis evolution and contrasting karyotype dynamics via intercentromeric recombination or chromosome fusion.</title>
        <authorList>
            <person name="Coelho M.A."/>
            <person name="David-Palma M."/>
            <person name="Shea T."/>
            <person name="Bowers K."/>
            <person name="McGinley-Smith S."/>
            <person name="Mohammad A.W."/>
            <person name="Gnirke A."/>
            <person name="Yurkov A.M."/>
            <person name="Nowrousian M."/>
            <person name="Sun S."/>
            <person name="Cuomo C.A."/>
            <person name="Heitman J."/>
        </authorList>
    </citation>
    <scope>NUCLEOTIDE SEQUENCE [LARGE SCALE GENOMIC DNA]</scope>
    <source>
        <strain evidence="2 3">CBS 13917</strain>
    </source>
</reference>
<evidence type="ECO:0000313" key="3">
    <source>
        <dbReference type="Proteomes" id="UP001388673"/>
    </source>
</evidence>
<name>A0AAW0YS06_9TREE</name>
<protein>
    <recommendedName>
        <fullName evidence="1">Senescence domain-containing protein</fullName>
    </recommendedName>
</protein>
<dbReference type="KEGG" id="kne:92183369"/>
<accession>A0AAW0YS06</accession>
<comment type="caution">
    <text evidence="2">The sequence shown here is derived from an EMBL/GenBank/DDBJ whole genome shotgun (WGS) entry which is preliminary data.</text>
</comment>